<accession>A0A8S4Q5Q1</accession>
<feature type="region of interest" description="Disordered" evidence="1">
    <location>
        <begin position="1"/>
        <end position="31"/>
    </location>
</feature>
<name>A0A8S4Q5Q1_OWEFU</name>
<protein>
    <submittedName>
        <fullName evidence="2">Uncharacterized protein</fullName>
    </submittedName>
</protein>
<feature type="non-terminal residue" evidence="2">
    <location>
        <position position="1"/>
    </location>
</feature>
<dbReference type="AlphaFoldDB" id="A0A8S4Q5Q1"/>
<evidence type="ECO:0000256" key="1">
    <source>
        <dbReference type="SAM" id="MobiDB-lite"/>
    </source>
</evidence>
<evidence type="ECO:0000313" key="3">
    <source>
        <dbReference type="Proteomes" id="UP000749559"/>
    </source>
</evidence>
<dbReference type="Proteomes" id="UP000749559">
    <property type="component" value="Unassembled WGS sequence"/>
</dbReference>
<proteinExistence type="predicted"/>
<gene>
    <name evidence="2" type="ORF">OFUS_LOCUS25012</name>
</gene>
<organism evidence="2 3">
    <name type="scientific">Owenia fusiformis</name>
    <name type="common">Polychaete worm</name>
    <dbReference type="NCBI Taxonomy" id="6347"/>
    <lineage>
        <taxon>Eukaryota</taxon>
        <taxon>Metazoa</taxon>
        <taxon>Spiralia</taxon>
        <taxon>Lophotrochozoa</taxon>
        <taxon>Annelida</taxon>
        <taxon>Polychaeta</taxon>
        <taxon>Sedentaria</taxon>
        <taxon>Canalipalpata</taxon>
        <taxon>Sabellida</taxon>
        <taxon>Oweniida</taxon>
        <taxon>Oweniidae</taxon>
        <taxon>Owenia</taxon>
    </lineage>
</organism>
<reference evidence="2" key="1">
    <citation type="submission" date="2022-03" db="EMBL/GenBank/DDBJ databases">
        <authorList>
            <person name="Martin C."/>
        </authorList>
    </citation>
    <scope>NUCLEOTIDE SEQUENCE</scope>
</reference>
<feature type="region of interest" description="Disordered" evidence="1">
    <location>
        <begin position="430"/>
        <end position="452"/>
    </location>
</feature>
<sequence length="452" mass="50869">DERNVNMDTASQVDDGIERGEEPMEQEDTAQPAVEKLPPFTKLKARGRKLLRWIPPVKFFGMGEDGYYSIHIEHDCMKKTTRFIEKNIPGYTFHFVPFGQDESIHLLFCPEPGSPIHGTLKTCPTECIKPHGTIGGIVALLDSNGKKELYALTANHVIEYCKPCQEYISWTKQDQSDKIMIGRPTDVSFSIPLKMDDEKHVDQSICWKSDDTDQALADISSTFEKYWDDVKEQDQEQYDIACIKVDDHCDDIKKEFAPCDKCCLIECQEDKVKFSSTAEKLESATTRSNRCCGKILRTDAGGIITVGDKTAWVDNMTVICSVDDTDDQFIQEGDSGSIMVCGNKDDEEGHRQNCYMVFAGLKNANKKSWNCSSASFAFSLDRAIKKLQEQLKEGQRLQLSCCKQAKNVNIGRQDSQTSFDVKEEKNEESTCAISKSGTRGIKVSPKNDLKSM</sequence>
<dbReference type="EMBL" id="CAIIXF020000012">
    <property type="protein sequence ID" value="CAH1801200.1"/>
    <property type="molecule type" value="Genomic_DNA"/>
</dbReference>
<feature type="compositionally biased region" description="Polar residues" evidence="1">
    <location>
        <begin position="1"/>
        <end position="12"/>
    </location>
</feature>
<evidence type="ECO:0000313" key="2">
    <source>
        <dbReference type="EMBL" id="CAH1801200.1"/>
    </source>
</evidence>
<keyword evidence="3" id="KW-1185">Reference proteome</keyword>
<comment type="caution">
    <text evidence="2">The sequence shown here is derived from an EMBL/GenBank/DDBJ whole genome shotgun (WGS) entry which is preliminary data.</text>
</comment>